<proteinExistence type="inferred from homology"/>
<evidence type="ECO:0000313" key="3">
    <source>
        <dbReference type="EMBL" id="MBQ0958887.1"/>
    </source>
</evidence>
<dbReference type="Gene3D" id="3.40.50.720">
    <property type="entry name" value="NAD(P)-binding Rossmann-like Domain"/>
    <property type="match status" value="1"/>
</dbReference>
<keyword evidence="4" id="KW-1185">Reference proteome</keyword>
<comment type="caution">
    <text evidence="3">The sequence shown here is derived from an EMBL/GenBank/DDBJ whole genome shotgun (WGS) entry which is preliminary data.</text>
</comment>
<organism evidence="3 4">
    <name type="scientific">Ideonella aquatica</name>
    <dbReference type="NCBI Taxonomy" id="2824119"/>
    <lineage>
        <taxon>Bacteria</taxon>
        <taxon>Pseudomonadati</taxon>
        <taxon>Pseudomonadota</taxon>
        <taxon>Betaproteobacteria</taxon>
        <taxon>Burkholderiales</taxon>
        <taxon>Sphaerotilaceae</taxon>
        <taxon>Ideonella</taxon>
    </lineage>
</organism>
<dbReference type="Proteomes" id="UP000678374">
    <property type="component" value="Unassembled WGS sequence"/>
</dbReference>
<dbReference type="PRINTS" id="PR00081">
    <property type="entry name" value="GDHRDH"/>
</dbReference>
<dbReference type="GO" id="GO:0032787">
    <property type="term" value="P:monocarboxylic acid metabolic process"/>
    <property type="evidence" value="ECO:0007669"/>
    <property type="project" value="UniProtKB-ARBA"/>
</dbReference>
<dbReference type="FunFam" id="3.40.50.720:FF:000084">
    <property type="entry name" value="Short-chain dehydrogenase reductase"/>
    <property type="match status" value="1"/>
</dbReference>
<dbReference type="PANTHER" id="PTHR42879:SF2">
    <property type="entry name" value="3-OXOACYL-[ACYL-CARRIER-PROTEIN] REDUCTASE FABG"/>
    <property type="match status" value="1"/>
</dbReference>
<dbReference type="AlphaFoldDB" id="A0A941BIT2"/>
<gene>
    <name evidence="3" type="ORF">KAK06_07940</name>
</gene>
<protein>
    <submittedName>
        <fullName evidence="3">SDR family oxidoreductase</fullName>
    </submittedName>
</protein>
<dbReference type="InterPro" id="IPR036291">
    <property type="entry name" value="NAD(P)-bd_dom_sf"/>
</dbReference>
<dbReference type="PANTHER" id="PTHR42879">
    <property type="entry name" value="3-OXOACYL-(ACYL-CARRIER-PROTEIN) REDUCTASE"/>
    <property type="match status" value="1"/>
</dbReference>
<evidence type="ECO:0000256" key="1">
    <source>
        <dbReference type="ARBA" id="ARBA00006484"/>
    </source>
</evidence>
<dbReference type="PRINTS" id="PR00080">
    <property type="entry name" value="SDRFAMILY"/>
</dbReference>
<dbReference type="InterPro" id="IPR002347">
    <property type="entry name" value="SDR_fam"/>
</dbReference>
<accession>A0A941BIT2</accession>
<dbReference type="SUPFAM" id="SSF51735">
    <property type="entry name" value="NAD(P)-binding Rossmann-fold domains"/>
    <property type="match status" value="1"/>
</dbReference>
<dbReference type="RefSeq" id="WP_210801402.1">
    <property type="nucleotide sequence ID" value="NZ_JAGQDE010000005.1"/>
</dbReference>
<dbReference type="InterPro" id="IPR050259">
    <property type="entry name" value="SDR"/>
</dbReference>
<sequence>MTQHIVVTGAARGIGAAIARVLAADGHRLTLLGRRLEALQTLAATLPGRHHCAAADVADEVQVQVAFDSARAALGPVWGLVNNAGQAESAPLHRTSTELWQRMLAVNLTGTFLCSRAALADLRGAGQGRIVNIASTAGQRGYAYVAAYVAAKHGVVGLTRSLALELAATGITVNAVCPGYTETDILLESVANVVAKTGRTPEQAMAEFAASNPQRRIVQPEQVADAVRWLLGEGAAAITGQCISVSGGEVM</sequence>
<dbReference type="CDD" id="cd05233">
    <property type="entry name" value="SDR_c"/>
    <property type="match status" value="1"/>
</dbReference>
<evidence type="ECO:0000256" key="2">
    <source>
        <dbReference type="RuleBase" id="RU000363"/>
    </source>
</evidence>
<dbReference type="Pfam" id="PF00106">
    <property type="entry name" value="adh_short"/>
    <property type="match status" value="1"/>
</dbReference>
<dbReference type="EMBL" id="JAGQDE010000005">
    <property type="protein sequence ID" value="MBQ0958887.1"/>
    <property type="molecule type" value="Genomic_DNA"/>
</dbReference>
<name>A0A941BIT2_9BURK</name>
<reference evidence="3" key="1">
    <citation type="submission" date="2021-04" db="EMBL/GenBank/DDBJ databases">
        <title>The genome sequence of Ideonella sp. 4Y11.</title>
        <authorList>
            <person name="Liu Y."/>
        </authorList>
    </citation>
    <scope>NUCLEOTIDE SEQUENCE</scope>
    <source>
        <strain evidence="3">4Y11</strain>
    </source>
</reference>
<evidence type="ECO:0000313" key="4">
    <source>
        <dbReference type="Proteomes" id="UP000678374"/>
    </source>
</evidence>
<dbReference type="PROSITE" id="PS00061">
    <property type="entry name" value="ADH_SHORT"/>
    <property type="match status" value="1"/>
</dbReference>
<dbReference type="InterPro" id="IPR020904">
    <property type="entry name" value="Sc_DH/Rdtase_CS"/>
</dbReference>
<comment type="similarity">
    <text evidence="1 2">Belongs to the short-chain dehydrogenases/reductases (SDR) family.</text>
</comment>